<protein>
    <submittedName>
        <fullName evidence="6">GHMP kinase</fullName>
    </submittedName>
</protein>
<name>A0A2G6KLF9_9BACT</name>
<accession>A0A2G6KLF9</accession>
<dbReference type="GO" id="GO:0050201">
    <property type="term" value="F:fucokinase activity"/>
    <property type="evidence" value="ECO:0007669"/>
    <property type="project" value="TreeGrafter"/>
</dbReference>
<evidence type="ECO:0000256" key="1">
    <source>
        <dbReference type="ARBA" id="ARBA00022679"/>
    </source>
</evidence>
<dbReference type="Proteomes" id="UP000230821">
    <property type="component" value="Unassembled WGS sequence"/>
</dbReference>
<dbReference type="InterPro" id="IPR006204">
    <property type="entry name" value="GHMP_kinase_N_dom"/>
</dbReference>
<dbReference type="InterPro" id="IPR001174">
    <property type="entry name" value="HddA/FKP"/>
</dbReference>
<evidence type="ECO:0000256" key="3">
    <source>
        <dbReference type="ARBA" id="ARBA00022777"/>
    </source>
</evidence>
<dbReference type="SUPFAM" id="SSF55060">
    <property type="entry name" value="GHMP Kinase, C-terminal domain"/>
    <property type="match status" value="1"/>
</dbReference>
<keyword evidence="2" id="KW-0547">Nucleotide-binding</keyword>
<dbReference type="PANTHER" id="PTHR32463:SF0">
    <property type="entry name" value="L-FUCOSE KINASE"/>
    <property type="match status" value="1"/>
</dbReference>
<proteinExistence type="predicted"/>
<reference evidence="6 7" key="1">
    <citation type="submission" date="2017-10" db="EMBL/GenBank/DDBJ databases">
        <title>Novel microbial diversity and functional potential in the marine mammal oral microbiome.</title>
        <authorList>
            <person name="Dudek N.K."/>
            <person name="Sun C.L."/>
            <person name="Burstein D."/>
            <person name="Kantor R.S."/>
            <person name="Aliaga Goltsman D.S."/>
            <person name="Bik E.M."/>
            <person name="Thomas B.C."/>
            <person name="Banfield J.F."/>
            <person name="Relman D.A."/>
        </authorList>
    </citation>
    <scope>NUCLEOTIDE SEQUENCE [LARGE SCALE GENOMIC DNA]</scope>
    <source>
        <strain evidence="6">DOLJORAL78_47_16</strain>
    </source>
</reference>
<organism evidence="6 7">
    <name type="scientific">candidate division KSB3 bacterium</name>
    <dbReference type="NCBI Taxonomy" id="2044937"/>
    <lineage>
        <taxon>Bacteria</taxon>
        <taxon>candidate division KSB3</taxon>
    </lineage>
</organism>
<dbReference type="Gene3D" id="3.30.230.120">
    <property type="match status" value="1"/>
</dbReference>
<dbReference type="Pfam" id="PF00288">
    <property type="entry name" value="GHMP_kinases_N"/>
    <property type="match status" value="1"/>
</dbReference>
<feature type="domain" description="GHMP kinase N-terminal" evidence="5">
    <location>
        <begin position="89"/>
        <end position="173"/>
    </location>
</feature>
<evidence type="ECO:0000313" key="7">
    <source>
        <dbReference type="Proteomes" id="UP000230821"/>
    </source>
</evidence>
<evidence type="ECO:0000259" key="5">
    <source>
        <dbReference type="Pfam" id="PF00288"/>
    </source>
</evidence>
<sequence length="352" mass="38880">MEKNTKKLIRRIRSVAPIRINDLGGWTDTWFAEYGYVLNIGVYPYVQCEIQVYKHIEPEYERIVIVAENYGDRYTLNPDNIVYSKHPLIEAAFDEIGVPDNIAIEVTIYSSAPGGCSTGTSAAVSVALIGALDALTPGCLTPNEVAVTAHRIETNRLHLQSGIQDQLCSAYGGICFIEMHQYPKASVSKLDIPNALWWELESRTMVIFLGQSHDSSSVHQQVITRLEGEGKGSPDIERLRQLAIAGKNALYERKIDDYGRAMIANTEAQHSLHPHLVGDRAQQVIDIAKRYHASGWKVNGAGGDGGSVTLLGSANGTTNRAMLEEIEALGNGIRHIPTYFSRYGLRVWEGEQ</sequence>
<dbReference type="GO" id="GO:0005524">
    <property type="term" value="F:ATP binding"/>
    <property type="evidence" value="ECO:0007669"/>
    <property type="project" value="UniProtKB-KW"/>
</dbReference>
<dbReference type="InterPro" id="IPR036554">
    <property type="entry name" value="GHMP_kinase_C_sf"/>
</dbReference>
<dbReference type="PANTHER" id="PTHR32463">
    <property type="entry name" value="L-FUCOSE KINASE"/>
    <property type="match status" value="1"/>
</dbReference>
<evidence type="ECO:0000256" key="2">
    <source>
        <dbReference type="ARBA" id="ARBA00022741"/>
    </source>
</evidence>
<dbReference type="GO" id="GO:0042352">
    <property type="term" value="P:GDP-L-fucose salvage"/>
    <property type="evidence" value="ECO:0007669"/>
    <property type="project" value="TreeGrafter"/>
</dbReference>
<gene>
    <name evidence="6" type="ORF">CSA56_00230</name>
</gene>
<dbReference type="InterPro" id="IPR020568">
    <property type="entry name" value="Ribosomal_Su5_D2-typ_SF"/>
</dbReference>
<comment type="caution">
    <text evidence="6">The sequence shown here is derived from an EMBL/GenBank/DDBJ whole genome shotgun (WGS) entry which is preliminary data.</text>
</comment>
<keyword evidence="3 6" id="KW-0418">Kinase</keyword>
<keyword evidence="1" id="KW-0808">Transferase</keyword>
<dbReference type="PRINTS" id="PR00960">
    <property type="entry name" value="LMBPPROTEIN"/>
</dbReference>
<dbReference type="SUPFAM" id="SSF54211">
    <property type="entry name" value="Ribosomal protein S5 domain 2-like"/>
    <property type="match status" value="1"/>
</dbReference>
<keyword evidence="4" id="KW-0067">ATP-binding</keyword>
<dbReference type="AlphaFoldDB" id="A0A2G6KLF9"/>
<dbReference type="InterPro" id="IPR052203">
    <property type="entry name" value="GHMP_Kinase-Related"/>
</dbReference>
<evidence type="ECO:0000313" key="6">
    <source>
        <dbReference type="EMBL" id="PIE36497.1"/>
    </source>
</evidence>
<evidence type="ECO:0000256" key="4">
    <source>
        <dbReference type="ARBA" id="ARBA00022840"/>
    </source>
</evidence>
<dbReference type="EMBL" id="PDSK01000009">
    <property type="protein sequence ID" value="PIE36497.1"/>
    <property type="molecule type" value="Genomic_DNA"/>
</dbReference>